<dbReference type="Pfam" id="PF00501">
    <property type="entry name" value="AMP-binding"/>
    <property type="match status" value="1"/>
</dbReference>
<dbReference type="PROSITE" id="PS00455">
    <property type="entry name" value="AMP_BINDING"/>
    <property type="match status" value="1"/>
</dbReference>
<keyword evidence="3" id="KW-0067">ATP-binding</keyword>
<dbReference type="InterPro" id="IPR050237">
    <property type="entry name" value="ATP-dep_AMP-bd_enzyme"/>
</dbReference>
<evidence type="ECO:0000256" key="2">
    <source>
        <dbReference type="ARBA" id="ARBA00022741"/>
    </source>
</evidence>
<dbReference type="InterPro" id="IPR020845">
    <property type="entry name" value="AMP-binding_CS"/>
</dbReference>
<reference evidence="6 7" key="1">
    <citation type="submission" date="2018-10" db="EMBL/GenBank/DDBJ databases">
        <title>Isolation of pseudouridimycin from Streptomyces albus DSM 40763.</title>
        <authorList>
            <person name="Rosenqvist P."/>
            <person name="Metsae-Ketelae M."/>
            <person name="Virta P."/>
        </authorList>
    </citation>
    <scope>NUCLEOTIDE SEQUENCE [LARGE SCALE GENOMIC DNA]</scope>
    <source>
        <strain evidence="6 7">DSM 40763</strain>
    </source>
</reference>
<dbReference type="InterPro" id="IPR000873">
    <property type="entry name" value="AMP-dep_synth/lig_dom"/>
</dbReference>
<organism evidence="6 7">
    <name type="scientific">Streptomyces albus</name>
    <dbReference type="NCBI Taxonomy" id="1888"/>
    <lineage>
        <taxon>Bacteria</taxon>
        <taxon>Bacillati</taxon>
        <taxon>Actinomycetota</taxon>
        <taxon>Actinomycetes</taxon>
        <taxon>Kitasatosporales</taxon>
        <taxon>Streptomycetaceae</taxon>
        <taxon>Streptomyces</taxon>
    </lineage>
</organism>
<evidence type="ECO:0000259" key="4">
    <source>
        <dbReference type="Pfam" id="PF00501"/>
    </source>
</evidence>
<sequence>MVLDPAAAHPDRPALTAPGCRLTYGQLTAAVEGAAVRLGRLGLTRGDTVVVQLPNIGELVVLALALMRLGAHPVMAPPGLRHRELAHVMRIVRPAAMALPRRLERFDHYALARELAEGCPSLHTLLVLDPPADAAGRNGPDATGQEGPRVADLGALCRPEREDTPLPGHPGPPFDGEPAVFLLSSGTTGPPKPIARDHEGYGYMIRAASEVAGLTSSTVYFAVMSATHGFTLNCPGIWGTLAAGGRVVLDSPQNAEAALDLIDREQVTHSTLVPALVGQWLAAARRRGRGPTSLRVLQVGGARLEPGPAEEATRVLCCTVQQCYGMSEGLLCYTTLDDPAHVIAETQGRPLSPADEIRLVDENDKPVPEGSTGSLLTRGPYTVSGYYGDPAATARAFTEDGFYRTGDVARLHPSGNLVVEGRLDDVINRGGEKISGGELEGLALRHPAVAAAAAVAMPHPVWGQAVCLCVVPARPAAGEADADGATRPEPALLDLRRHLAASGLAPYKLPERLEILDALPMIGVGKVNRVALRALVAEHVAAETAARGG</sequence>
<evidence type="ECO:0000259" key="5">
    <source>
        <dbReference type="Pfam" id="PF13193"/>
    </source>
</evidence>
<dbReference type="InterPro" id="IPR025110">
    <property type="entry name" value="AMP-bd_C"/>
</dbReference>
<feature type="domain" description="AMP-binding enzyme C-terminal" evidence="5">
    <location>
        <begin position="438"/>
        <end position="526"/>
    </location>
</feature>
<dbReference type="FunFam" id="2.30.38.10:FF:000003">
    <property type="entry name" value="Vibriobactin-specific 2,3-dihydroxybenzoate-AMP ligase"/>
    <property type="match status" value="1"/>
</dbReference>
<dbReference type="InterPro" id="IPR045851">
    <property type="entry name" value="AMP-bd_C_sf"/>
</dbReference>
<feature type="domain" description="AMP-dependent synthetase/ligase" evidence="4">
    <location>
        <begin position="6"/>
        <end position="387"/>
    </location>
</feature>
<comment type="caution">
    <text evidence="6">The sequence shown here is derived from an EMBL/GenBank/DDBJ whole genome shotgun (WGS) entry which is preliminary data.</text>
</comment>
<dbReference type="Pfam" id="PF13193">
    <property type="entry name" value="AMP-binding_C"/>
    <property type="match status" value="1"/>
</dbReference>
<evidence type="ECO:0000313" key="7">
    <source>
        <dbReference type="Proteomes" id="UP000298111"/>
    </source>
</evidence>
<dbReference type="GO" id="GO:0016878">
    <property type="term" value="F:acid-thiol ligase activity"/>
    <property type="evidence" value="ECO:0007669"/>
    <property type="project" value="UniProtKB-ARBA"/>
</dbReference>
<evidence type="ECO:0000256" key="1">
    <source>
        <dbReference type="ARBA" id="ARBA00022598"/>
    </source>
</evidence>
<keyword evidence="1" id="KW-0436">Ligase</keyword>
<dbReference type="Proteomes" id="UP000298111">
    <property type="component" value="Unassembled WGS sequence"/>
</dbReference>
<evidence type="ECO:0000256" key="3">
    <source>
        <dbReference type="ARBA" id="ARBA00022840"/>
    </source>
</evidence>
<proteinExistence type="predicted"/>
<dbReference type="PANTHER" id="PTHR43767">
    <property type="entry name" value="LONG-CHAIN-FATTY-ACID--COA LIGASE"/>
    <property type="match status" value="1"/>
</dbReference>
<dbReference type="Gene3D" id="3.30.300.30">
    <property type="match status" value="1"/>
</dbReference>
<protein>
    <submittedName>
        <fullName evidence="6">(2,3-dihydroxybenzoyl)adenylate synthase</fullName>
    </submittedName>
</protein>
<dbReference type="EMBL" id="RCIY01000076">
    <property type="protein sequence ID" value="TGG79689.1"/>
    <property type="molecule type" value="Genomic_DNA"/>
</dbReference>
<name>A0A8H1L812_9ACTN</name>
<accession>A0A8H1L812</accession>
<dbReference type="Gene3D" id="3.40.50.980">
    <property type="match status" value="2"/>
</dbReference>
<keyword evidence="2" id="KW-0547">Nucleotide-binding</keyword>
<gene>
    <name evidence="6" type="ORF">D8771_23420</name>
</gene>
<dbReference type="AlphaFoldDB" id="A0A8H1L812"/>
<dbReference type="SUPFAM" id="SSF56801">
    <property type="entry name" value="Acetyl-CoA synthetase-like"/>
    <property type="match status" value="1"/>
</dbReference>
<evidence type="ECO:0000313" key="6">
    <source>
        <dbReference type="EMBL" id="TGG79689.1"/>
    </source>
</evidence>
<dbReference type="PANTHER" id="PTHR43767:SF1">
    <property type="entry name" value="NONRIBOSOMAL PEPTIDE SYNTHASE PES1 (EUROFUNG)-RELATED"/>
    <property type="match status" value="1"/>
</dbReference>
<dbReference type="Gene3D" id="2.30.38.10">
    <property type="entry name" value="Luciferase, Domain 3"/>
    <property type="match status" value="1"/>
</dbReference>
<dbReference type="GO" id="GO:0005524">
    <property type="term" value="F:ATP binding"/>
    <property type="evidence" value="ECO:0007669"/>
    <property type="project" value="UniProtKB-KW"/>
</dbReference>